<evidence type="ECO:0000256" key="4">
    <source>
        <dbReference type="ARBA" id="ARBA00022777"/>
    </source>
</evidence>
<accession>A0A7W2AR33</accession>
<dbReference type="RefSeq" id="WP_181739374.1">
    <property type="nucleotide sequence ID" value="NZ_JACEOL010000025.1"/>
</dbReference>
<dbReference type="InterPro" id="IPR011611">
    <property type="entry name" value="PfkB_dom"/>
</dbReference>
<organism evidence="10 11">
    <name type="scientific">Thermoactinomyces mirandus</name>
    <dbReference type="NCBI Taxonomy" id="2756294"/>
    <lineage>
        <taxon>Bacteria</taxon>
        <taxon>Bacillati</taxon>
        <taxon>Bacillota</taxon>
        <taxon>Bacilli</taxon>
        <taxon>Bacillales</taxon>
        <taxon>Thermoactinomycetaceae</taxon>
        <taxon>Thermoactinomyces</taxon>
    </lineage>
</organism>
<dbReference type="EC" id="2.7.1.144" evidence="7"/>
<comment type="similarity">
    <text evidence="7">Belongs to the carbohydrate kinase PfkB family. LacC subfamily.</text>
</comment>
<evidence type="ECO:0000256" key="1">
    <source>
        <dbReference type="ARBA" id="ARBA00005380"/>
    </source>
</evidence>
<evidence type="ECO:0000259" key="9">
    <source>
        <dbReference type="Pfam" id="PF00294"/>
    </source>
</evidence>
<dbReference type="NCBIfam" id="TIGR03828">
    <property type="entry name" value="pfkB"/>
    <property type="match status" value="1"/>
</dbReference>
<dbReference type="InterPro" id="IPR017583">
    <property type="entry name" value="Tagatose/fructose_Pkinase"/>
</dbReference>
<dbReference type="GO" id="GO:0016052">
    <property type="term" value="P:carbohydrate catabolic process"/>
    <property type="evidence" value="ECO:0007669"/>
    <property type="project" value="UniProtKB-ARBA"/>
</dbReference>
<evidence type="ECO:0000256" key="5">
    <source>
        <dbReference type="ARBA" id="ARBA00022840"/>
    </source>
</evidence>
<evidence type="ECO:0000256" key="7">
    <source>
        <dbReference type="PIRNR" id="PIRNR000535"/>
    </source>
</evidence>
<dbReference type="PANTHER" id="PTHR46566:SF1">
    <property type="entry name" value="1-PHOSPHOFRUCTOKINASE"/>
    <property type="match status" value="1"/>
</dbReference>
<dbReference type="PANTHER" id="PTHR46566">
    <property type="entry name" value="1-PHOSPHOFRUCTOKINASE-RELATED"/>
    <property type="match status" value="1"/>
</dbReference>
<evidence type="ECO:0000256" key="2">
    <source>
        <dbReference type="ARBA" id="ARBA00022679"/>
    </source>
</evidence>
<dbReference type="GO" id="GO:0044281">
    <property type="term" value="P:small molecule metabolic process"/>
    <property type="evidence" value="ECO:0007669"/>
    <property type="project" value="UniProtKB-ARBA"/>
</dbReference>
<comment type="catalytic activity">
    <reaction evidence="6 8">
        <text>beta-D-fructose 1-phosphate + ATP = beta-D-fructose 1,6-bisphosphate + ADP + H(+)</text>
        <dbReference type="Rhea" id="RHEA:14213"/>
        <dbReference type="ChEBI" id="CHEBI:15378"/>
        <dbReference type="ChEBI" id="CHEBI:30616"/>
        <dbReference type="ChEBI" id="CHEBI:32966"/>
        <dbReference type="ChEBI" id="CHEBI:138881"/>
        <dbReference type="ChEBI" id="CHEBI:456216"/>
        <dbReference type="EC" id="2.7.1.56"/>
    </reaction>
</comment>
<dbReference type="Gene3D" id="3.40.1190.20">
    <property type="match status" value="1"/>
</dbReference>
<keyword evidence="11" id="KW-1185">Reference proteome</keyword>
<comment type="similarity">
    <text evidence="1">Belongs to the carbohydrate kinase pfkB family.</text>
</comment>
<keyword evidence="7" id="KW-0423">Lactose metabolism</keyword>
<dbReference type="AlphaFoldDB" id="A0A7W2AR33"/>
<dbReference type="FunFam" id="3.40.1190.20:FF:000001">
    <property type="entry name" value="Phosphofructokinase"/>
    <property type="match status" value="1"/>
</dbReference>
<dbReference type="GO" id="GO:0005988">
    <property type="term" value="P:lactose metabolic process"/>
    <property type="evidence" value="ECO:0007669"/>
    <property type="project" value="UniProtKB-KW"/>
</dbReference>
<proteinExistence type="inferred from homology"/>
<comment type="catalytic activity">
    <reaction evidence="7">
        <text>D-tagatofuranose 6-phosphate + ATP = D-tagatofuranose 1,6-bisphosphate + ADP + H(+)</text>
        <dbReference type="Rhea" id="RHEA:12420"/>
        <dbReference type="ChEBI" id="CHEBI:15378"/>
        <dbReference type="ChEBI" id="CHEBI:30616"/>
        <dbReference type="ChEBI" id="CHEBI:58694"/>
        <dbReference type="ChEBI" id="CHEBI:58695"/>
        <dbReference type="ChEBI" id="CHEBI:456216"/>
        <dbReference type="EC" id="2.7.1.144"/>
    </reaction>
</comment>
<comment type="pathway">
    <text evidence="7">Carbohydrate metabolism; D-tagatose 6-phosphate degradation; D-glyceraldehyde 3-phosphate and glycerone phosphate from D-tagatose 6-phosphate: step 1/2.</text>
</comment>
<dbReference type="PROSITE" id="PS00583">
    <property type="entry name" value="PFKB_KINASES_1"/>
    <property type="match status" value="1"/>
</dbReference>
<evidence type="ECO:0000313" key="11">
    <source>
        <dbReference type="Proteomes" id="UP000538292"/>
    </source>
</evidence>
<dbReference type="EMBL" id="JACEOL010000025">
    <property type="protein sequence ID" value="MBA4602153.1"/>
    <property type="molecule type" value="Genomic_DNA"/>
</dbReference>
<dbReference type="InterPro" id="IPR029056">
    <property type="entry name" value="Ribokinase-like"/>
</dbReference>
<keyword evidence="5 7" id="KW-0067">ATP-binding</keyword>
<dbReference type="InterPro" id="IPR002173">
    <property type="entry name" value="Carboh/pur_kinase_PfkB_CS"/>
</dbReference>
<dbReference type="GO" id="GO:0005829">
    <property type="term" value="C:cytosol"/>
    <property type="evidence" value="ECO:0007669"/>
    <property type="project" value="TreeGrafter"/>
</dbReference>
<reference evidence="10 11" key="1">
    <citation type="submission" date="2020-07" db="EMBL/GenBank/DDBJ databases">
        <title>Thermoactinomyces phylogeny.</title>
        <authorList>
            <person name="Dunlap C."/>
        </authorList>
    </citation>
    <scope>NUCLEOTIDE SEQUENCE [LARGE SCALE GENOMIC DNA]</scope>
    <source>
        <strain evidence="10 11">AMNI-1</strain>
    </source>
</reference>
<dbReference type="GO" id="GO:2001059">
    <property type="term" value="P:D-tagatose 6-phosphate catabolic process"/>
    <property type="evidence" value="ECO:0007669"/>
    <property type="project" value="UniProtKB-UniPathway"/>
</dbReference>
<keyword evidence="3 7" id="KW-0547">Nucleotide-binding</keyword>
<dbReference type="PIRSF" id="PIRSF000535">
    <property type="entry name" value="1PFK/6PFK/LacC"/>
    <property type="match status" value="1"/>
</dbReference>
<keyword evidence="4 8" id="KW-0418">Kinase</keyword>
<protein>
    <recommendedName>
        <fullName evidence="7">Tagatose-6-phosphate kinase</fullName>
        <ecNumber evidence="7">2.7.1.144</ecNumber>
    </recommendedName>
</protein>
<sequence length="305" mass="33653">MIYTVTLNPSIDFLVEVENLRLNQLNRIKNEKKFPGGKGINVSRVLHRLGTDTTVLGFAGGFTGRFIEDWLKKEGISTQFVYVGEDTRINIKLKNEKGEETEINGQGPFISPDQYRQFEEKLLQVKPGDTVVLAGSIPRSLSPSLYEELTSRLSDRGIRVVVDIEGPVLAKVASRRPFLVKPNHHELGQLFNARLETAEEVIPYGRRLQQMGAEHVIVSMAGKGALLFTPKAVYMADVPKGNVVHSVGAGDSMVAGFIAAYDQSGDIVSAFQTSVAAGSATAFSQDLCRKEQVEHFRKSIRLYSL</sequence>
<evidence type="ECO:0000256" key="3">
    <source>
        <dbReference type="ARBA" id="ARBA00022741"/>
    </source>
</evidence>
<feature type="domain" description="Carbohydrate kinase PfkB" evidence="9">
    <location>
        <begin position="11"/>
        <end position="284"/>
    </location>
</feature>
<evidence type="ECO:0000256" key="6">
    <source>
        <dbReference type="ARBA" id="ARBA00047745"/>
    </source>
</evidence>
<dbReference type="CDD" id="cd01164">
    <property type="entry name" value="FruK_PfkB_like"/>
    <property type="match status" value="1"/>
</dbReference>
<dbReference type="GO" id="GO:0008662">
    <property type="term" value="F:1-phosphofructokinase activity"/>
    <property type="evidence" value="ECO:0007669"/>
    <property type="project" value="UniProtKB-UniRule"/>
</dbReference>
<dbReference type="NCBIfam" id="TIGR03168">
    <property type="entry name" value="1-PFK"/>
    <property type="match status" value="1"/>
</dbReference>
<dbReference type="GO" id="GO:0005524">
    <property type="term" value="F:ATP binding"/>
    <property type="evidence" value="ECO:0007669"/>
    <property type="project" value="UniProtKB-UniRule"/>
</dbReference>
<comment type="function">
    <text evidence="8">Catalyzes the ATP-dependent phosphorylation of fructose-l-phosphate to fructose-l,6-bisphosphate.</text>
</comment>
<gene>
    <name evidence="10" type="primary">pfkB</name>
    <name evidence="10" type="ORF">H2C83_07460</name>
</gene>
<dbReference type="GO" id="GO:0009024">
    <property type="term" value="F:tagatose-6-phosphate kinase activity"/>
    <property type="evidence" value="ECO:0007669"/>
    <property type="project" value="UniProtKB-EC"/>
</dbReference>
<comment type="caution">
    <text evidence="10">The sequence shown here is derived from an EMBL/GenBank/DDBJ whole genome shotgun (WGS) entry which is preliminary data.</text>
</comment>
<evidence type="ECO:0000256" key="8">
    <source>
        <dbReference type="RuleBase" id="RU369061"/>
    </source>
</evidence>
<dbReference type="UniPathway" id="UPA00704">
    <property type="reaction ID" value="UER00715"/>
</dbReference>
<dbReference type="SUPFAM" id="SSF53613">
    <property type="entry name" value="Ribokinase-like"/>
    <property type="match status" value="1"/>
</dbReference>
<keyword evidence="2 7" id="KW-0808">Transferase</keyword>
<name>A0A7W2AR33_9BACL</name>
<dbReference type="InterPro" id="IPR022463">
    <property type="entry name" value="1-PFruKinase"/>
</dbReference>
<evidence type="ECO:0000313" key="10">
    <source>
        <dbReference type="EMBL" id="MBA4602153.1"/>
    </source>
</evidence>
<dbReference type="Proteomes" id="UP000538292">
    <property type="component" value="Unassembled WGS sequence"/>
</dbReference>
<dbReference type="Pfam" id="PF00294">
    <property type="entry name" value="PfkB"/>
    <property type="match status" value="1"/>
</dbReference>